<name>A0A0F9SUX7_9ZZZZ</name>
<dbReference type="EMBL" id="LAZR01001687">
    <property type="protein sequence ID" value="KKN40736.1"/>
    <property type="molecule type" value="Genomic_DNA"/>
</dbReference>
<proteinExistence type="predicted"/>
<dbReference type="AlphaFoldDB" id="A0A0F9SUX7"/>
<organism evidence="1">
    <name type="scientific">marine sediment metagenome</name>
    <dbReference type="NCBI Taxonomy" id="412755"/>
    <lineage>
        <taxon>unclassified sequences</taxon>
        <taxon>metagenomes</taxon>
        <taxon>ecological metagenomes</taxon>
    </lineage>
</organism>
<accession>A0A0F9SUX7</accession>
<dbReference type="SUPFAM" id="SSF51430">
    <property type="entry name" value="NAD(P)-linked oxidoreductase"/>
    <property type="match status" value="1"/>
</dbReference>
<reference evidence="1" key="1">
    <citation type="journal article" date="2015" name="Nature">
        <title>Complex archaea that bridge the gap between prokaryotes and eukaryotes.</title>
        <authorList>
            <person name="Spang A."/>
            <person name="Saw J.H."/>
            <person name="Jorgensen S.L."/>
            <person name="Zaremba-Niedzwiedzka K."/>
            <person name="Martijn J."/>
            <person name="Lind A.E."/>
            <person name="van Eijk R."/>
            <person name="Schleper C."/>
            <person name="Guy L."/>
            <person name="Ettema T.J."/>
        </authorList>
    </citation>
    <scope>NUCLEOTIDE SEQUENCE</scope>
</reference>
<comment type="caution">
    <text evidence="1">The sequence shown here is derived from an EMBL/GenBank/DDBJ whole genome shotgun (WGS) entry which is preliminary data.</text>
</comment>
<sequence length="215" mass="25011">MPNLFSRIAIGCANWDKPYNGSRLSDKNITKVLGYCQTSGIDTLDMATAYGNDFDRPNSYFNKIIKVQSVDEVAEVLEIEPYAIMAHNMKVFGEVGLDSVSVYSPEDLLEIGENDTLRIVQLPYSLYDRRFESDFEQLKEDDVEIHVRSIFLRGRILKDGIEPCECIKFCLCNPYIDKVIIGVDSFEQLQRNLDFLHRWKNLERHDEELLDTRRW</sequence>
<gene>
    <name evidence="1" type="ORF">LCGC14_0730440</name>
</gene>
<dbReference type="Gene3D" id="3.20.20.100">
    <property type="entry name" value="NADP-dependent oxidoreductase domain"/>
    <property type="match status" value="1"/>
</dbReference>
<dbReference type="InterPro" id="IPR036812">
    <property type="entry name" value="NAD(P)_OxRdtase_dom_sf"/>
</dbReference>
<evidence type="ECO:0008006" key="2">
    <source>
        <dbReference type="Google" id="ProtNLM"/>
    </source>
</evidence>
<protein>
    <recommendedName>
        <fullName evidence="2">NADP-dependent oxidoreductase domain-containing protein</fullName>
    </recommendedName>
</protein>
<evidence type="ECO:0000313" key="1">
    <source>
        <dbReference type="EMBL" id="KKN40736.1"/>
    </source>
</evidence>